<dbReference type="AlphaFoldDB" id="A0A8J8FAD9"/>
<accession>A0A8J8FAD9</accession>
<organism evidence="1 2">
    <name type="scientific">Limnovirga soli</name>
    <dbReference type="NCBI Taxonomy" id="2656915"/>
    <lineage>
        <taxon>Bacteria</taxon>
        <taxon>Pseudomonadati</taxon>
        <taxon>Bacteroidota</taxon>
        <taxon>Chitinophagia</taxon>
        <taxon>Chitinophagales</taxon>
        <taxon>Chitinophagaceae</taxon>
        <taxon>Limnovirga</taxon>
    </lineage>
</organism>
<proteinExistence type="predicted"/>
<dbReference type="EMBL" id="WHPF01000001">
    <property type="protein sequence ID" value="NNV54115.1"/>
    <property type="molecule type" value="Genomic_DNA"/>
</dbReference>
<name>A0A8J8FAD9_9BACT</name>
<dbReference type="RefSeq" id="WP_171606022.1">
    <property type="nucleotide sequence ID" value="NZ_WHPF01000001.1"/>
</dbReference>
<protein>
    <submittedName>
        <fullName evidence="1">Uncharacterized protein</fullName>
    </submittedName>
</protein>
<sequence length="240" mass="28324">MKTLLTIIVCFYYSTLFAQTKRFSNVTYSDGDTTIWYHITQNLVKDLSLIRIDTSSSTYYFRLWNTTQVLEIWKNIDSSFSGQLTTWVRELTPANEKPTGRIQISKRILQVDTVKLMHNLIEESQMVYLPTEDSIKGWRQGFDGITYKTEFASKTSYDFKTYWTPKAQDSTLQVAKLVQSFVDTLFQSCNANAIWKEFRKSIPFESYRYGITNVSKVVTKKERRRFAAERKNYRQQKYLQ</sequence>
<keyword evidence="2" id="KW-1185">Reference proteome</keyword>
<evidence type="ECO:0000313" key="1">
    <source>
        <dbReference type="EMBL" id="NNV54115.1"/>
    </source>
</evidence>
<comment type="caution">
    <text evidence="1">The sequence shown here is derived from an EMBL/GenBank/DDBJ whole genome shotgun (WGS) entry which is preliminary data.</text>
</comment>
<reference evidence="1" key="1">
    <citation type="submission" date="2019-10" db="EMBL/GenBank/DDBJ databases">
        <title>Draft genome sequence of Panacibacter sp. KCS-6.</title>
        <authorList>
            <person name="Yim K.J."/>
        </authorList>
    </citation>
    <scope>NUCLEOTIDE SEQUENCE</scope>
    <source>
        <strain evidence="1">KCS-6</strain>
    </source>
</reference>
<evidence type="ECO:0000313" key="2">
    <source>
        <dbReference type="Proteomes" id="UP000598971"/>
    </source>
</evidence>
<dbReference type="Proteomes" id="UP000598971">
    <property type="component" value="Unassembled WGS sequence"/>
</dbReference>
<gene>
    <name evidence="1" type="ORF">GD597_01500</name>
</gene>